<dbReference type="InterPro" id="IPR007837">
    <property type="entry name" value="DinB"/>
</dbReference>
<comment type="caution">
    <text evidence="4">The sequence shown here is derived from an EMBL/GenBank/DDBJ whole genome shotgun (WGS) entry which is preliminary data.</text>
</comment>
<evidence type="ECO:0000313" key="5">
    <source>
        <dbReference type="Proteomes" id="UP000077786"/>
    </source>
</evidence>
<evidence type="ECO:0000256" key="2">
    <source>
        <dbReference type="ARBA" id="ARBA00022723"/>
    </source>
</evidence>
<feature type="binding site" evidence="3">
    <location>
        <position position="140"/>
    </location>
    <ligand>
        <name>a divalent metal cation</name>
        <dbReference type="ChEBI" id="CHEBI:60240"/>
    </ligand>
</feature>
<gene>
    <name evidence="4" type="ORF">A0123_00875</name>
</gene>
<dbReference type="Pfam" id="PF05163">
    <property type="entry name" value="DinB"/>
    <property type="match status" value="1"/>
</dbReference>
<dbReference type="SUPFAM" id="SSF109854">
    <property type="entry name" value="DinB/YfiT-like putative metalloenzymes"/>
    <property type="match status" value="1"/>
</dbReference>
<dbReference type="PATRIC" id="fig|38307.3.peg.900"/>
<dbReference type="OrthoDB" id="9807509at2"/>
<comment type="similarity">
    <text evidence="1">Belongs to the DinB family.</text>
</comment>
<dbReference type="AlphaFoldDB" id="A0A1B6VLT1"/>
<evidence type="ECO:0000256" key="1">
    <source>
        <dbReference type="ARBA" id="ARBA00008635"/>
    </source>
</evidence>
<keyword evidence="2 3" id="KW-0479">Metal-binding</keyword>
<evidence type="ECO:0000256" key="3">
    <source>
        <dbReference type="PIRSR" id="PIRSR607837-1"/>
    </source>
</evidence>
<dbReference type="EMBL" id="LUTU01000005">
    <property type="protein sequence ID" value="OAJ68172.1"/>
    <property type="molecule type" value="Genomic_DNA"/>
</dbReference>
<protein>
    <submittedName>
        <fullName evidence="4">Damage-inducible protein DinB</fullName>
    </submittedName>
</protein>
<evidence type="ECO:0000313" key="4">
    <source>
        <dbReference type="EMBL" id="OAJ68172.1"/>
    </source>
</evidence>
<dbReference type="Gene3D" id="1.20.120.450">
    <property type="entry name" value="dinb family like domain"/>
    <property type="match status" value="1"/>
</dbReference>
<feature type="binding site" evidence="3">
    <location>
        <position position="56"/>
    </location>
    <ligand>
        <name>a divalent metal cation</name>
        <dbReference type="ChEBI" id="CHEBI:60240"/>
    </ligand>
</feature>
<reference evidence="4 5" key="1">
    <citation type="submission" date="2016-03" db="EMBL/GenBank/DDBJ databases">
        <title>Draft genome sequence of Gluconobacter cerinus strain CECT 9110.</title>
        <authorList>
            <person name="Sainz F."/>
            <person name="Mas A."/>
            <person name="Torija M.J."/>
        </authorList>
    </citation>
    <scope>NUCLEOTIDE SEQUENCE [LARGE SCALE GENOMIC DNA]</scope>
    <source>
        <strain evidence="4 5">CECT 9110</strain>
    </source>
</reference>
<dbReference type="GO" id="GO:0046872">
    <property type="term" value="F:metal ion binding"/>
    <property type="evidence" value="ECO:0007669"/>
    <property type="project" value="UniProtKB-KW"/>
</dbReference>
<dbReference type="PANTHER" id="PTHR37302">
    <property type="entry name" value="SLR1116 PROTEIN"/>
    <property type="match status" value="1"/>
</dbReference>
<name>A0A1B6VLT1_9PROT</name>
<proteinExistence type="inferred from homology"/>
<dbReference type="PANTHER" id="PTHR37302:SF1">
    <property type="entry name" value="PROTEIN DINB"/>
    <property type="match status" value="1"/>
</dbReference>
<dbReference type="Proteomes" id="UP000077786">
    <property type="component" value="Unassembled WGS sequence"/>
</dbReference>
<sequence>MPRLSSPPHLQTLIMFLEYRVWADRLTYEALLKLPRSEIVKPRQTTFSTLLGTLNHVYVVDDIFLHHLQGQDHGYRSRQTDEVPDLETLWQATQSMHQWYLDTVRQWSVDDLSCPISFTYVDGQPGVMTREQIILHVVNHATYHRGFVGDMLKQIPETWPSNDLTVFLRDEYQRSV</sequence>
<dbReference type="InterPro" id="IPR034660">
    <property type="entry name" value="DinB/YfiT-like"/>
</dbReference>
<organism evidence="4 5">
    <name type="scientific">Gluconobacter cerinus</name>
    <dbReference type="NCBI Taxonomy" id="38307"/>
    <lineage>
        <taxon>Bacteria</taxon>
        <taxon>Pseudomonadati</taxon>
        <taxon>Pseudomonadota</taxon>
        <taxon>Alphaproteobacteria</taxon>
        <taxon>Acetobacterales</taxon>
        <taxon>Acetobacteraceae</taxon>
        <taxon>Gluconobacter</taxon>
    </lineage>
</organism>
<dbReference type="RefSeq" id="WP_083956252.1">
    <property type="nucleotide sequence ID" value="NZ_LUTU01000005.1"/>
</dbReference>
<feature type="binding site" evidence="3">
    <location>
        <position position="144"/>
    </location>
    <ligand>
        <name>a divalent metal cation</name>
        <dbReference type="ChEBI" id="CHEBI:60240"/>
    </ligand>
</feature>
<accession>A0A1B6VLT1</accession>